<reference evidence="2" key="1">
    <citation type="journal article" date="2019" name="Int. J. Syst. Evol. Microbiol.">
        <title>The Global Catalogue of Microorganisms (GCM) 10K type strain sequencing project: providing services to taxonomists for standard genome sequencing and annotation.</title>
        <authorList>
            <consortium name="The Broad Institute Genomics Platform"/>
            <consortium name="The Broad Institute Genome Sequencing Center for Infectious Disease"/>
            <person name="Wu L."/>
            <person name="Ma J."/>
        </authorList>
    </citation>
    <scope>NUCLEOTIDE SEQUENCE [LARGE SCALE GENOMIC DNA]</scope>
    <source>
        <strain evidence="2">NBRC 106396</strain>
    </source>
</reference>
<comment type="caution">
    <text evidence="1">The sequence shown here is derived from an EMBL/GenBank/DDBJ whole genome shotgun (WGS) entry which is preliminary data.</text>
</comment>
<sequence>MNRSFNSLLALGIGAAAFAMKKKKSSSGMGMMMMADEMWRSKSIKKMRKKIAKAIY</sequence>
<dbReference type="EMBL" id="JBHTCP010000046">
    <property type="protein sequence ID" value="MFC7372745.1"/>
    <property type="molecule type" value="Genomic_DNA"/>
</dbReference>
<dbReference type="InterPro" id="IPR025029">
    <property type="entry name" value="DUF3918"/>
</dbReference>
<evidence type="ECO:0000313" key="1">
    <source>
        <dbReference type="EMBL" id="MFC7372745.1"/>
    </source>
</evidence>
<name>A0ABW2NQP2_9BACL</name>
<dbReference type="Pfam" id="PF13056">
    <property type="entry name" value="DUF3918"/>
    <property type="match status" value="1"/>
</dbReference>
<dbReference type="RefSeq" id="WP_379750309.1">
    <property type="nucleotide sequence ID" value="NZ_JBHTCP010000046.1"/>
</dbReference>
<gene>
    <name evidence="1" type="ORF">ACFQPF_13785</name>
</gene>
<proteinExistence type="predicted"/>
<evidence type="ECO:0000313" key="2">
    <source>
        <dbReference type="Proteomes" id="UP001596549"/>
    </source>
</evidence>
<organism evidence="1 2">
    <name type="scientific">Fictibacillus iocasae</name>
    <dbReference type="NCBI Taxonomy" id="2715437"/>
    <lineage>
        <taxon>Bacteria</taxon>
        <taxon>Bacillati</taxon>
        <taxon>Bacillota</taxon>
        <taxon>Bacilli</taxon>
        <taxon>Bacillales</taxon>
        <taxon>Fictibacillaceae</taxon>
        <taxon>Fictibacillus</taxon>
    </lineage>
</organism>
<keyword evidence="2" id="KW-1185">Reference proteome</keyword>
<protein>
    <submittedName>
        <fullName evidence="1">DUF3918 family protein</fullName>
    </submittedName>
</protein>
<accession>A0ABW2NQP2</accession>
<dbReference type="Proteomes" id="UP001596549">
    <property type="component" value="Unassembled WGS sequence"/>
</dbReference>